<dbReference type="Proteomes" id="UP000735302">
    <property type="component" value="Unassembled WGS sequence"/>
</dbReference>
<protein>
    <submittedName>
        <fullName evidence="1">Pentapeptide repeats (8 copies)</fullName>
    </submittedName>
</protein>
<dbReference type="AlphaFoldDB" id="A0AAV3Z0R4"/>
<reference evidence="1 2" key="1">
    <citation type="journal article" date="2021" name="Elife">
        <title>Chloroplast acquisition without the gene transfer in kleptoplastic sea slugs, Plakobranchus ocellatus.</title>
        <authorList>
            <person name="Maeda T."/>
            <person name="Takahashi S."/>
            <person name="Yoshida T."/>
            <person name="Shimamura S."/>
            <person name="Takaki Y."/>
            <person name="Nagai Y."/>
            <person name="Toyoda A."/>
            <person name="Suzuki Y."/>
            <person name="Arimoto A."/>
            <person name="Ishii H."/>
            <person name="Satoh N."/>
            <person name="Nishiyama T."/>
            <person name="Hasebe M."/>
            <person name="Maruyama T."/>
            <person name="Minagawa J."/>
            <person name="Obokata J."/>
            <person name="Shigenobu S."/>
        </authorList>
    </citation>
    <scope>NUCLEOTIDE SEQUENCE [LARGE SCALE GENOMIC DNA]</scope>
</reference>
<evidence type="ECO:0000313" key="1">
    <source>
        <dbReference type="EMBL" id="GFN88352.1"/>
    </source>
</evidence>
<evidence type="ECO:0000313" key="2">
    <source>
        <dbReference type="Proteomes" id="UP000735302"/>
    </source>
</evidence>
<sequence length="437" mass="48056">MSRARVLTRQGSFLFRAPVLTCPSSSNLSKEIYVPNRSSNPSMELYVAGSKSNPLGRKLFGAIITLVNHRSACEISVNFKLITVSDGGGMKFMTERPRKVEEMLQLRSLFLTMMTATVICQQICLLLSPFFWQEAIASPVLRDSINDNRETGRLSEILSGVFDYDSIIDNDVYKPILGSTKINVPMKRILKAEDRKEFYPYAHDISSSPQKGDKILWDMPWHVDYTPPYTSDLISSPDYPFFLSEIPSFFNYLSSQLVDSSLSPYYSDNIQGADYGLELIPSSGDYKKVIEFGDYGSKMPNSGDYGPGSSYSGDYGSGSSYSGDYGSRMPDSGDYGSGSSYSGDFASGSSYSGDYGSGSSYSGDYKKVIEFGDYGSKMSNSGDYGSGTPYSGDYRSGMPDKSDFGSGIPYSGDFVFGIPYRVYDEYGPASKPHTSDD</sequence>
<dbReference type="EMBL" id="BLXT01001848">
    <property type="protein sequence ID" value="GFN88352.1"/>
    <property type="molecule type" value="Genomic_DNA"/>
</dbReference>
<name>A0AAV3Z0R4_9GAST</name>
<accession>A0AAV3Z0R4</accession>
<proteinExistence type="predicted"/>
<keyword evidence="2" id="KW-1185">Reference proteome</keyword>
<gene>
    <name evidence="1" type="ORF">PoB_001485800</name>
</gene>
<organism evidence="1 2">
    <name type="scientific">Plakobranchus ocellatus</name>
    <dbReference type="NCBI Taxonomy" id="259542"/>
    <lineage>
        <taxon>Eukaryota</taxon>
        <taxon>Metazoa</taxon>
        <taxon>Spiralia</taxon>
        <taxon>Lophotrochozoa</taxon>
        <taxon>Mollusca</taxon>
        <taxon>Gastropoda</taxon>
        <taxon>Heterobranchia</taxon>
        <taxon>Euthyneura</taxon>
        <taxon>Panpulmonata</taxon>
        <taxon>Sacoglossa</taxon>
        <taxon>Placobranchoidea</taxon>
        <taxon>Plakobranchidae</taxon>
        <taxon>Plakobranchus</taxon>
    </lineage>
</organism>
<comment type="caution">
    <text evidence="1">The sequence shown here is derived from an EMBL/GenBank/DDBJ whole genome shotgun (WGS) entry which is preliminary data.</text>
</comment>